<evidence type="ECO:0000313" key="2">
    <source>
        <dbReference type="EMBL" id="OGE90140.1"/>
    </source>
</evidence>
<dbReference type="EMBL" id="MFEY01000007">
    <property type="protein sequence ID" value="OGE90140.1"/>
    <property type="molecule type" value="Genomic_DNA"/>
</dbReference>
<name>A0A1F5PKC2_9BACT</name>
<dbReference type="Pfam" id="PF13521">
    <property type="entry name" value="AAA_28"/>
    <property type="match status" value="1"/>
</dbReference>
<comment type="caution">
    <text evidence="2">The sequence shown here is derived from an EMBL/GenBank/DDBJ whole genome shotgun (WGS) entry which is preliminary data.</text>
</comment>
<dbReference type="Proteomes" id="UP000177682">
    <property type="component" value="Unassembled WGS sequence"/>
</dbReference>
<protein>
    <recommendedName>
        <fullName evidence="1">NadR/Ttd14 AAA domain-containing protein</fullName>
    </recommendedName>
</protein>
<evidence type="ECO:0000313" key="3">
    <source>
        <dbReference type="Proteomes" id="UP000177682"/>
    </source>
</evidence>
<dbReference type="AlphaFoldDB" id="A0A1F5PKC2"/>
<accession>A0A1F5PKC2</accession>
<proteinExistence type="predicted"/>
<gene>
    <name evidence="2" type="ORF">A3E29_03470</name>
</gene>
<feature type="domain" description="NadR/Ttd14 AAA" evidence="1">
    <location>
        <begin position="6"/>
        <end position="162"/>
    </location>
</feature>
<dbReference type="SUPFAM" id="SSF52540">
    <property type="entry name" value="P-loop containing nucleoside triphosphate hydrolases"/>
    <property type="match status" value="1"/>
</dbReference>
<dbReference type="Gene3D" id="3.40.50.300">
    <property type="entry name" value="P-loop containing nucleotide triphosphate hydrolases"/>
    <property type="match status" value="1"/>
</dbReference>
<dbReference type="InterPro" id="IPR027417">
    <property type="entry name" value="P-loop_NTPase"/>
</dbReference>
<dbReference type="InterPro" id="IPR038727">
    <property type="entry name" value="NadR/Ttd14_AAA_dom"/>
</dbReference>
<organism evidence="2 3">
    <name type="scientific">Candidatus Doudnabacteria bacterium RIFCSPHIGHO2_12_FULL_48_16</name>
    <dbReference type="NCBI Taxonomy" id="1817838"/>
    <lineage>
        <taxon>Bacteria</taxon>
        <taxon>Candidatus Doudnaibacteriota</taxon>
    </lineage>
</organism>
<evidence type="ECO:0000259" key="1">
    <source>
        <dbReference type="Pfam" id="PF13521"/>
    </source>
</evidence>
<sequence length="174" mass="19732">MTNNWYVITGGPSSGKTTVLELIEHRGFRVEHEAARIFIEQELKRGLTLRQIRADEAAFQRHILQLKNQLEQSLAAAEQIFFDRGIPDSLAYYKFLNIRPTPAEQQLIESCRYKKVFLLEPVAFAADHARTETAEEAAQIHGLLGQVYADLGLNVIAVPLSTPSKRRDFILNNL</sequence>
<reference evidence="2 3" key="1">
    <citation type="journal article" date="2016" name="Nat. Commun.">
        <title>Thousands of microbial genomes shed light on interconnected biogeochemical processes in an aquifer system.</title>
        <authorList>
            <person name="Anantharaman K."/>
            <person name="Brown C.T."/>
            <person name="Hug L.A."/>
            <person name="Sharon I."/>
            <person name="Castelle C.J."/>
            <person name="Probst A.J."/>
            <person name="Thomas B.C."/>
            <person name="Singh A."/>
            <person name="Wilkins M.J."/>
            <person name="Karaoz U."/>
            <person name="Brodie E.L."/>
            <person name="Williams K.H."/>
            <person name="Hubbard S.S."/>
            <person name="Banfield J.F."/>
        </authorList>
    </citation>
    <scope>NUCLEOTIDE SEQUENCE [LARGE SCALE GENOMIC DNA]</scope>
</reference>